<dbReference type="EMBL" id="PFBY01000042">
    <property type="protein sequence ID" value="PIR76094.1"/>
    <property type="molecule type" value="Genomic_DNA"/>
</dbReference>
<comment type="similarity">
    <text evidence="1 4">Belongs to the universal ribosomal protein uL23 family.</text>
</comment>
<dbReference type="GO" id="GO:0019843">
    <property type="term" value="F:rRNA binding"/>
    <property type="evidence" value="ECO:0007669"/>
    <property type="project" value="UniProtKB-UniRule"/>
</dbReference>
<comment type="function">
    <text evidence="4">One of the early assembly proteins it binds 23S rRNA. One of the proteins that surrounds the polypeptide exit tunnel on the outside of the ribosome. Forms the main docking site for trigger factor binding to the ribosome.</text>
</comment>
<dbReference type="Gene3D" id="3.30.70.330">
    <property type="match status" value="1"/>
</dbReference>
<proteinExistence type="inferred from homology"/>
<dbReference type="InterPro" id="IPR012678">
    <property type="entry name" value="Ribosomal_uL23/eL15/eS24_sf"/>
</dbReference>
<evidence type="ECO:0000256" key="3">
    <source>
        <dbReference type="ARBA" id="ARBA00023274"/>
    </source>
</evidence>
<keyword evidence="3 4" id="KW-0687">Ribonucleoprotein</keyword>
<dbReference type="GO" id="GO:0006412">
    <property type="term" value="P:translation"/>
    <property type="evidence" value="ECO:0007669"/>
    <property type="project" value="UniProtKB-UniRule"/>
</dbReference>
<evidence type="ECO:0000256" key="2">
    <source>
        <dbReference type="ARBA" id="ARBA00022980"/>
    </source>
</evidence>
<keyword evidence="2 4" id="KW-0689">Ribosomal protein</keyword>
<comment type="caution">
    <text evidence="5">The sequence shown here is derived from an EMBL/GenBank/DDBJ whole genome shotgun (WGS) entry which is preliminary data.</text>
</comment>
<dbReference type="Pfam" id="PF00276">
    <property type="entry name" value="Ribosomal_L23"/>
    <property type="match status" value="1"/>
</dbReference>
<name>A0A2H0TVC0_9BACT</name>
<gene>
    <name evidence="4 5" type="primary">rplW</name>
    <name evidence="5" type="ORF">COU32_04020</name>
</gene>
<dbReference type="HAMAP" id="MF_01369_B">
    <property type="entry name" value="Ribosomal_uL23_B"/>
    <property type="match status" value="1"/>
</dbReference>
<dbReference type="AlphaFoldDB" id="A0A2H0TVC0"/>
<comment type="subunit">
    <text evidence="4">Part of the 50S ribosomal subunit. Contacts protein L29, and trigger factor when it is bound to the ribosome.</text>
</comment>
<reference evidence="6" key="1">
    <citation type="submission" date="2017-09" db="EMBL/GenBank/DDBJ databases">
        <title>Depth-based differentiation of microbial function through sediment-hosted aquifers and enrichment of novel symbionts in the deep terrestrial subsurface.</title>
        <authorList>
            <person name="Probst A.J."/>
            <person name="Ladd B."/>
            <person name="Jarett J.K."/>
            <person name="Geller-Mcgrath D.E."/>
            <person name="Sieber C.M.K."/>
            <person name="Emerson J.B."/>
            <person name="Anantharaman K."/>
            <person name="Thomas B.C."/>
            <person name="Malmstrom R."/>
            <person name="Stieglmeier M."/>
            <person name="Klingl A."/>
            <person name="Woyke T."/>
            <person name="Ryan C.M."/>
            <person name="Banfield J.F."/>
        </authorList>
    </citation>
    <scope>NUCLEOTIDE SEQUENCE [LARGE SCALE GENOMIC DNA]</scope>
</reference>
<dbReference type="GO" id="GO:1990904">
    <property type="term" value="C:ribonucleoprotein complex"/>
    <property type="evidence" value="ECO:0007669"/>
    <property type="project" value="UniProtKB-KW"/>
</dbReference>
<dbReference type="GO" id="GO:0003735">
    <property type="term" value="F:structural constituent of ribosome"/>
    <property type="evidence" value="ECO:0007669"/>
    <property type="project" value="InterPro"/>
</dbReference>
<dbReference type="InterPro" id="IPR013025">
    <property type="entry name" value="Ribosomal_uL23-like"/>
</dbReference>
<evidence type="ECO:0000313" key="5">
    <source>
        <dbReference type="EMBL" id="PIR76094.1"/>
    </source>
</evidence>
<sequence>MGILKRNTKKADDTKKVLQAPVEKKKELHTEAIVIPAPHKRILLGAHVSEKAASVEATGTFTFRVTLNATKGDVKQAIRKHYGVLPVSVRMINVEGKNVRFGQYFGKRKDWKKAIVTLPKGTHIDIHSGI</sequence>
<dbReference type="SUPFAM" id="SSF54189">
    <property type="entry name" value="Ribosomal proteins S24e, L23 and L15e"/>
    <property type="match status" value="1"/>
</dbReference>
<accession>A0A2H0TVC0</accession>
<keyword evidence="4" id="KW-0694">RNA-binding</keyword>
<protein>
    <recommendedName>
        <fullName evidence="4">Large ribosomal subunit protein uL23</fullName>
    </recommendedName>
</protein>
<organism evidence="5 6">
    <name type="scientific">Candidatus Magasanikbacteria bacterium CG10_big_fil_rev_8_21_14_0_10_42_10</name>
    <dbReference type="NCBI Taxonomy" id="1974649"/>
    <lineage>
        <taxon>Bacteria</taxon>
        <taxon>Candidatus Magasanikiibacteriota</taxon>
    </lineage>
</organism>
<dbReference type="InterPro" id="IPR012677">
    <property type="entry name" value="Nucleotide-bd_a/b_plait_sf"/>
</dbReference>
<keyword evidence="4" id="KW-0699">rRNA-binding</keyword>
<evidence type="ECO:0000313" key="6">
    <source>
        <dbReference type="Proteomes" id="UP000231530"/>
    </source>
</evidence>
<dbReference type="GO" id="GO:0005840">
    <property type="term" value="C:ribosome"/>
    <property type="evidence" value="ECO:0007669"/>
    <property type="project" value="UniProtKB-KW"/>
</dbReference>
<dbReference type="Proteomes" id="UP000231530">
    <property type="component" value="Unassembled WGS sequence"/>
</dbReference>
<evidence type="ECO:0000256" key="4">
    <source>
        <dbReference type="HAMAP-Rule" id="MF_01369"/>
    </source>
</evidence>
<evidence type="ECO:0000256" key="1">
    <source>
        <dbReference type="ARBA" id="ARBA00006700"/>
    </source>
</evidence>